<evidence type="ECO:0000313" key="6">
    <source>
        <dbReference type="EMBL" id="STT03737.1"/>
    </source>
</evidence>
<dbReference type="PANTHER" id="PTHR43598">
    <property type="entry name" value="TUNGSTEN-CONTAINING FORMYLMETHANOFURAN DEHYDROGENASE 2 SUBUNIT B"/>
    <property type="match status" value="1"/>
</dbReference>
<evidence type="ECO:0000256" key="4">
    <source>
        <dbReference type="ARBA" id="ARBA00022485"/>
    </source>
</evidence>
<comment type="subcellular location">
    <subcellularLocation>
        <location evidence="2">Cell envelope</location>
    </subcellularLocation>
</comment>
<proteinExistence type="inferred from homology"/>
<dbReference type="GO" id="GO:0030313">
    <property type="term" value="C:cell envelope"/>
    <property type="evidence" value="ECO:0007669"/>
    <property type="project" value="UniProtKB-SubCell"/>
</dbReference>
<gene>
    <name evidence="6" type="primary">fdnG_2</name>
    <name evidence="6" type="ORF">NCTC13443_04103</name>
</gene>
<keyword evidence="4" id="KW-0408">Iron</keyword>
<dbReference type="Proteomes" id="UP000255518">
    <property type="component" value="Unassembled WGS sequence"/>
</dbReference>
<dbReference type="GO" id="GO:0009055">
    <property type="term" value="F:electron transfer activity"/>
    <property type="evidence" value="ECO:0007669"/>
    <property type="project" value="TreeGrafter"/>
</dbReference>
<dbReference type="GO" id="GO:0030151">
    <property type="term" value="F:molybdenum ion binding"/>
    <property type="evidence" value="ECO:0007669"/>
    <property type="project" value="TreeGrafter"/>
</dbReference>
<evidence type="ECO:0000256" key="2">
    <source>
        <dbReference type="ARBA" id="ARBA00004196"/>
    </source>
</evidence>
<dbReference type="SUPFAM" id="SSF53706">
    <property type="entry name" value="Formate dehydrogenase/DMSO reductase, domains 1-3"/>
    <property type="match status" value="1"/>
</dbReference>
<dbReference type="FunFam" id="3.40.228.10:FF:000011">
    <property type="entry name" value="Formate dehydrogenase-N subunit alpha"/>
    <property type="match status" value="1"/>
</dbReference>
<evidence type="ECO:0000256" key="5">
    <source>
        <dbReference type="ARBA" id="ARBA00023002"/>
    </source>
</evidence>
<comment type="cofactor">
    <cofactor evidence="1">
        <name>[4Fe-4S] cluster</name>
        <dbReference type="ChEBI" id="CHEBI:49883"/>
    </cofactor>
</comment>
<dbReference type="GO" id="GO:0008863">
    <property type="term" value="F:formate dehydrogenase (NAD+) activity"/>
    <property type="evidence" value="ECO:0007669"/>
    <property type="project" value="UniProtKB-EC"/>
</dbReference>
<name>A0A377V0G0_KLEPN</name>
<evidence type="ECO:0000256" key="1">
    <source>
        <dbReference type="ARBA" id="ARBA00001966"/>
    </source>
</evidence>
<protein>
    <submittedName>
        <fullName evidence="6">Formate dehydrogenase-N alpha subunit</fullName>
        <ecNumber evidence="6">1.17.1.9</ecNumber>
    </submittedName>
</protein>
<dbReference type="Gene3D" id="3.40.50.740">
    <property type="match status" value="1"/>
</dbReference>
<evidence type="ECO:0000313" key="7">
    <source>
        <dbReference type="Proteomes" id="UP000255518"/>
    </source>
</evidence>
<reference evidence="6 7" key="1">
    <citation type="submission" date="2018-06" db="EMBL/GenBank/DDBJ databases">
        <authorList>
            <consortium name="Pathogen Informatics"/>
            <person name="Doyle S."/>
        </authorList>
    </citation>
    <scope>NUCLEOTIDE SEQUENCE [LARGE SCALE GENOMIC DNA]</scope>
    <source>
        <strain evidence="6 7">NCTC13443</strain>
    </source>
</reference>
<dbReference type="FunFam" id="3.40.50.740:FF:000007">
    <property type="entry name" value="Formate dehydrogenase, alpha subunit, selenocysteine-containing"/>
    <property type="match status" value="1"/>
</dbReference>
<dbReference type="Gene3D" id="3.40.228.10">
    <property type="entry name" value="Dimethylsulfoxide Reductase, domain 2"/>
    <property type="match status" value="1"/>
</dbReference>
<accession>A0A377V0G0</accession>
<dbReference type="EMBL" id="UGKT01000001">
    <property type="protein sequence ID" value="STT03737.1"/>
    <property type="molecule type" value="Genomic_DNA"/>
</dbReference>
<dbReference type="PANTHER" id="PTHR43598:SF7">
    <property type="entry name" value="FORMATE DEHYDROGENASE, NITRATE-INDUCIBLE, MAJOR SUBUNIT"/>
    <property type="match status" value="1"/>
</dbReference>
<sequence>MNYWSNYPKFFVSLMKSFYGEAAQKENDWGFEWLPKWDQAYDVIKYFNMMDNGNVTGYICQGFNPVASFPDKNKVVRSLSKLKYMVVIDPLVTETSTFWQNHGESNDIDPSAIQTEVFRLPSTCFAEEDGSIANSGRWLQWHWKGQDAPGEARNDGEILAGIYHRLRELYRTEGGKGAEPLLKMSWRYKQPDHPESEEVAKENNGYALADLYDQNGTLLAKKGQLLNSFALLRDDGSTASSCWIYTGSWTEQGNQMANRDNADPSGLGNTLGWAWAWPLNRRVLYNRASADINGKPWDAKRMLIQWNGSKWVGNDIPDFNTAPPGSNTGPFIMQQEGLGRLFALDKLAEGPFPEHYEPMETPLGTNPLHPKVVSSPVVRLYEEDAIRLGKKDNSRMSGPPIV</sequence>
<dbReference type="AlphaFoldDB" id="A0A377V0G0"/>
<keyword evidence="4" id="KW-0004">4Fe-4S</keyword>
<keyword evidence="4" id="KW-0479">Metal-binding</keyword>
<dbReference type="EC" id="1.17.1.9" evidence="6"/>
<keyword evidence="4" id="KW-0411">Iron-sulfur</keyword>
<dbReference type="GO" id="GO:0051539">
    <property type="term" value="F:4 iron, 4 sulfur cluster binding"/>
    <property type="evidence" value="ECO:0007669"/>
    <property type="project" value="UniProtKB-KW"/>
</dbReference>
<keyword evidence="5 6" id="KW-0560">Oxidoreductase</keyword>
<dbReference type="Gene3D" id="2.40.40.20">
    <property type="match status" value="1"/>
</dbReference>
<evidence type="ECO:0000256" key="3">
    <source>
        <dbReference type="ARBA" id="ARBA00010312"/>
    </source>
</evidence>
<dbReference type="GO" id="GO:0009061">
    <property type="term" value="P:anaerobic respiration"/>
    <property type="evidence" value="ECO:0007669"/>
    <property type="project" value="TreeGrafter"/>
</dbReference>
<comment type="similarity">
    <text evidence="3">Belongs to the prokaryotic molybdopterin-containing oxidoreductase family.</text>
</comment>
<organism evidence="6 7">
    <name type="scientific">Klebsiella pneumoniae</name>
    <dbReference type="NCBI Taxonomy" id="573"/>
    <lineage>
        <taxon>Bacteria</taxon>
        <taxon>Pseudomonadati</taxon>
        <taxon>Pseudomonadota</taxon>
        <taxon>Gammaproteobacteria</taxon>
        <taxon>Enterobacterales</taxon>
        <taxon>Enterobacteriaceae</taxon>
        <taxon>Klebsiella/Raoultella group</taxon>
        <taxon>Klebsiella</taxon>
        <taxon>Klebsiella pneumoniae complex</taxon>
    </lineage>
</organism>